<dbReference type="InterPro" id="IPR038222">
    <property type="entry name" value="DHHA2_dom_sf"/>
</dbReference>
<dbReference type="Proteomes" id="UP000481153">
    <property type="component" value="Unassembled WGS sequence"/>
</dbReference>
<dbReference type="AlphaFoldDB" id="A0A6G0XS80"/>
<evidence type="ECO:0000259" key="1">
    <source>
        <dbReference type="Pfam" id="PF02833"/>
    </source>
</evidence>
<feature type="domain" description="DHHA2" evidence="1">
    <location>
        <begin position="257"/>
        <end position="393"/>
    </location>
</feature>
<protein>
    <recommendedName>
        <fullName evidence="1">DHHA2 domain-containing protein</fullName>
    </recommendedName>
</protein>
<dbReference type="EMBL" id="VJMJ01000020">
    <property type="protein sequence ID" value="KAF0743218.1"/>
    <property type="molecule type" value="Genomic_DNA"/>
</dbReference>
<dbReference type="PANTHER" id="PTHR12112">
    <property type="entry name" value="BNIP - RELATED"/>
    <property type="match status" value="1"/>
</dbReference>
<keyword evidence="3" id="KW-1185">Reference proteome</keyword>
<dbReference type="Pfam" id="PF02833">
    <property type="entry name" value="DHHA2"/>
    <property type="match status" value="1"/>
</dbReference>
<organism evidence="2 3">
    <name type="scientific">Aphanomyces euteiches</name>
    <dbReference type="NCBI Taxonomy" id="100861"/>
    <lineage>
        <taxon>Eukaryota</taxon>
        <taxon>Sar</taxon>
        <taxon>Stramenopiles</taxon>
        <taxon>Oomycota</taxon>
        <taxon>Saprolegniomycetes</taxon>
        <taxon>Saprolegniales</taxon>
        <taxon>Verrucalvaceae</taxon>
        <taxon>Aphanomyces</taxon>
    </lineage>
</organism>
<dbReference type="GO" id="GO:0005737">
    <property type="term" value="C:cytoplasm"/>
    <property type="evidence" value="ECO:0007669"/>
    <property type="project" value="InterPro"/>
</dbReference>
<dbReference type="GO" id="GO:0004309">
    <property type="term" value="F:exopolyphosphatase activity"/>
    <property type="evidence" value="ECO:0007669"/>
    <property type="project" value="TreeGrafter"/>
</dbReference>
<dbReference type="Gene3D" id="3.90.1640.10">
    <property type="entry name" value="inorganic pyrophosphatase (n-terminal core)"/>
    <property type="match status" value="1"/>
</dbReference>
<comment type="caution">
    <text evidence="2">The sequence shown here is derived from an EMBL/GenBank/DDBJ whole genome shotgun (WGS) entry which is preliminary data.</text>
</comment>
<evidence type="ECO:0000313" key="2">
    <source>
        <dbReference type="EMBL" id="KAF0743218.1"/>
    </source>
</evidence>
<accession>A0A6G0XS80</accession>
<dbReference type="VEuPathDB" id="FungiDB:AeMF1_012922"/>
<dbReference type="InterPro" id="IPR004097">
    <property type="entry name" value="DHHA2"/>
</dbReference>
<name>A0A6G0XS80_9STRA</name>
<proteinExistence type="predicted"/>
<sequence>MSRAGLLSTAFLAAHAEKINAFLRASRSAVFSKNFERLHVVLGNEACDADSMVSSLVHAFSKGSRSVDTTVFLPVMSVNRNQFRLRCETKALFDAAHIDMDALVFQDEIDLAAVHTAHQLELTLTDHNKLKRAYIPLGQAVKSIHDHHEDLGAHAHVTGDDRNIAFVRNERGGEVLAGSCCTLIAEQVAKAGPVSPLEATLLLAVILLDNMNMDPKMKKGTPRDFAMVELLEPLSLVDRSSLYSWLVFEKFNPENWRAFSFGNCLEYDYKHFESSGISYGCSSILIDLDTFWALGNTQSGDKDDNLTAFAQLEQYRVRQGNLAFVVVQSMIQSGPRRQLLVYSPNSTLHAALKTYLESVDVLQLSPIVVDERVHAYEQHNVALSRKQVVPLLDAFLKQYQSQL</sequence>
<evidence type="ECO:0000313" key="3">
    <source>
        <dbReference type="Proteomes" id="UP000481153"/>
    </source>
</evidence>
<reference evidence="2 3" key="1">
    <citation type="submission" date="2019-07" db="EMBL/GenBank/DDBJ databases">
        <title>Genomics analysis of Aphanomyces spp. identifies a new class of oomycete effector associated with host adaptation.</title>
        <authorList>
            <person name="Gaulin E."/>
        </authorList>
    </citation>
    <scope>NUCLEOTIDE SEQUENCE [LARGE SCALE GENOMIC DNA]</scope>
    <source>
        <strain evidence="2 3">ATCC 201684</strain>
    </source>
</reference>
<dbReference type="PANTHER" id="PTHR12112:SF39">
    <property type="entry name" value="EG:152A3.5 PROTEIN (FBGN0003116_PN PROTEIN)"/>
    <property type="match status" value="1"/>
</dbReference>
<dbReference type="SUPFAM" id="SSF64182">
    <property type="entry name" value="DHH phosphoesterases"/>
    <property type="match status" value="1"/>
</dbReference>
<dbReference type="Gene3D" id="3.10.310.20">
    <property type="entry name" value="DHHA2 domain"/>
    <property type="match status" value="1"/>
</dbReference>
<dbReference type="InterPro" id="IPR038763">
    <property type="entry name" value="DHH_sf"/>
</dbReference>
<gene>
    <name evidence="2" type="ORF">Ae201684_002009</name>
</gene>